<dbReference type="PANTHER" id="PTHR12128">
    <property type="entry name" value="DIHYDRODIPICOLINATE SYNTHASE"/>
    <property type="match status" value="1"/>
</dbReference>
<dbReference type="PIRSF" id="PIRSF001365">
    <property type="entry name" value="DHDPS"/>
    <property type="match status" value="1"/>
</dbReference>
<dbReference type="InterPro" id="IPR020625">
    <property type="entry name" value="Schiff_base-form_aldolases_AS"/>
</dbReference>
<comment type="similarity">
    <text evidence="3 12 13">Belongs to the DapA family.</text>
</comment>
<dbReference type="RefSeq" id="WP_379089196.1">
    <property type="nucleotide sequence ID" value="NZ_JBHTJO010000001.1"/>
</dbReference>
<keyword evidence="6 12" id="KW-0028">Amino-acid biosynthesis</keyword>
<evidence type="ECO:0000256" key="9">
    <source>
        <dbReference type="ARBA" id="ARBA00023239"/>
    </source>
</evidence>
<dbReference type="InterPro" id="IPR013785">
    <property type="entry name" value="Aldolase_TIM"/>
</dbReference>
<evidence type="ECO:0000313" key="15">
    <source>
        <dbReference type="Proteomes" id="UP001597102"/>
    </source>
</evidence>
<keyword evidence="8 12" id="KW-0457">Lysine biosynthesis</keyword>
<feature type="site" description="Part of a proton relay during catalysis" evidence="12">
    <location>
        <position position="110"/>
    </location>
</feature>
<dbReference type="InterPro" id="IPR005263">
    <property type="entry name" value="DapA"/>
</dbReference>
<dbReference type="PROSITE" id="PS00665">
    <property type="entry name" value="DHDPS_1"/>
    <property type="match status" value="1"/>
</dbReference>
<evidence type="ECO:0000256" key="12">
    <source>
        <dbReference type="HAMAP-Rule" id="MF_00418"/>
    </source>
</evidence>
<protein>
    <recommendedName>
        <fullName evidence="4 12">4-hydroxy-tetrahydrodipicolinate synthase</fullName>
        <shortName evidence="12">HTPA synthase</shortName>
        <ecNumber evidence="4 12">4.3.3.7</ecNumber>
    </recommendedName>
</protein>
<dbReference type="EC" id="4.3.3.7" evidence="4 12"/>
<comment type="catalytic activity">
    <reaction evidence="11 12">
        <text>L-aspartate 4-semialdehyde + pyruvate = (2S,4S)-4-hydroxy-2,3,4,5-tetrahydrodipicolinate + H2O + H(+)</text>
        <dbReference type="Rhea" id="RHEA:34171"/>
        <dbReference type="ChEBI" id="CHEBI:15361"/>
        <dbReference type="ChEBI" id="CHEBI:15377"/>
        <dbReference type="ChEBI" id="CHEBI:15378"/>
        <dbReference type="ChEBI" id="CHEBI:67139"/>
        <dbReference type="ChEBI" id="CHEBI:537519"/>
        <dbReference type="EC" id="4.3.3.7"/>
    </reaction>
</comment>
<evidence type="ECO:0000256" key="2">
    <source>
        <dbReference type="ARBA" id="ARBA00005120"/>
    </source>
</evidence>
<dbReference type="HAMAP" id="MF_00418">
    <property type="entry name" value="DapA"/>
    <property type="match status" value="1"/>
</dbReference>
<evidence type="ECO:0000256" key="13">
    <source>
        <dbReference type="PIRNR" id="PIRNR001365"/>
    </source>
</evidence>
<accession>A0ABW3JBW6</accession>
<sequence length="296" mass="31822">MSRSRFQGSITALITPFKDGALDLDAYRKFIDWQINEGTKGLVPVGTTGESPTLSHAEHDEVIEVCIEAAAGRVPVIAGTGSNSTREAIRLTLHAKNAGADAALVVTPYYNKPTQEGLYLHFKAINDAVDLPIIIYNIPPRSVVDMSVETMARLFELPNIIGVKDATANLQRVSQQRMAMGPEFIQLSGEDGTALAFNAHGGVGCISVTANIAPKLCSEFHEVCLKGDYKRALEIQDILMPVHEALFVESNPGPVKYAAERLGLCSGETRLPLAPIAESTRQRVDDALVKAGLISG</sequence>
<proteinExistence type="inferred from homology"/>
<feature type="active site" description="Proton donor/acceptor" evidence="12">
    <location>
        <position position="136"/>
    </location>
</feature>
<evidence type="ECO:0000256" key="10">
    <source>
        <dbReference type="ARBA" id="ARBA00023270"/>
    </source>
</evidence>
<comment type="caution">
    <text evidence="14">The sequence shown here is derived from an EMBL/GenBank/DDBJ whole genome shotgun (WGS) entry which is preliminary data.</text>
</comment>
<keyword evidence="5 12" id="KW-0963">Cytoplasm</keyword>
<dbReference type="Gene3D" id="3.20.20.70">
    <property type="entry name" value="Aldolase class I"/>
    <property type="match status" value="1"/>
</dbReference>
<organism evidence="14 15">
    <name type="scientific">Methyloligella solikamskensis</name>
    <dbReference type="NCBI Taxonomy" id="1177756"/>
    <lineage>
        <taxon>Bacteria</taxon>
        <taxon>Pseudomonadati</taxon>
        <taxon>Pseudomonadota</taxon>
        <taxon>Alphaproteobacteria</taxon>
        <taxon>Hyphomicrobiales</taxon>
        <taxon>Hyphomicrobiaceae</taxon>
        <taxon>Methyloligella</taxon>
    </lineage>
</organism>
<dbReference type="SMART" id="SM01130">
    <property type="entry name" value="DHDPS"/>
    <property type="match status" value="1"/>
</dbReference>
<name>A0ABW3JBW6_9HYPH</name>
<evidence type="ECO:0000256" key="1">
    <source>
        <dbReference type="ARBA" id="ARBA00003294"/>
    </source>
</evidence>
<evidence type="ECO:0000256" key="11">
    <source>
        <dbReference type="ARBA" id="ARBA00047836"/>
    </source>
</evidence>
<evidence type="ECO:0000256" key="4">
    <source>
        <dbReference type="ARBA" id="ARBA00012086"/>
    </source>
</evidence>
<feature type="binding site" evidence="12">
    <location>
        <position position="48"/>
    </location>
    <ligand>
        <name>pyruvate</name>
        <dbReference type="ChEBI" id="CHEBI:15361"/>
    </ligand>
</feature>
<keyword evidence="9 12" id="KW-0456">Lyase</keyword>
<dbReference type="NCBIfam" id="TIGR00674">
    <property type="entry name" value="dapA"/>
    <property type="match status" value="1"/>
</dbReference>
<dbReference type="InterPro" id="IPR020624">
    <property type="entry name" value="Schiff_base-form_aldolases_CS"/>
</dbReference>
<dbReference type="EMBL" id="JBHTJO010000001">
    <property type="protein sequence ID" value="MFD0987365.1"/>
    <property type="molecule type" value="Genomic_DNA"/>
</dbReference>
<reference evidence="15" key="1">
    <citation type="journal article" date="2019" name="Int. J. Syst. Evol. Microbiol.">
        <title>The Global Catalogue of Microorganisms (GCM) 10K type strain sequencing project: providing services to taxonomists for standard genome sequencing and annotation.</title>
        <authorList>
            <consortium name="The Broad Institute Genomics Platform"/>
            <consortium name="The Broad Institute Genome Sequencing Center for Infectious Disease"/>
            <person name="Wu L."/>
            <person name="Ma J."/>
        </authorList>
    </citation>
    <scope>NUCLEOTIDE SEQUENCE [LARGE SCALE GENOMIC DNA]</scope>
    <source>
        <strain evidence="15">CCUG 61697</strain>
    </source>
</reference>
<keyword evidence="7 12" id="KW-0220">Diaminopimelate biosynthesis</keyword>
<feature type="active site" description="Schiff-base intermediate with substrate" evidence="12">
    <location>
        <position position="164"/>
    </location>
</feature>
<comment type="subcellular location">
    <subcellularLocation>
        <location evidence="12">Cytoplasm</location>
    </subcellularLocation>
</comment>
<comment type="caution">
    <text evidence="12">Was originally thought to be a dihydrodipicolinate synthase (DHDPS), catalyzing the condensation of (S)-aspartate-beta-semialdehyde [(S)-ASA] and pyruvate to dihydrodipicolinate (DHDP). However, it was shown in E.coli that the product of the enzymatic reaction is not dihydrodipicolinate but in fact (4S)-4-hydroxy-2,3,4,5-tetrahydro-(2S)-dipicolinic acid (HTPA), and that the consecutive dehydration reaction leading to DHDP is not spontaneous but catalyzed by DapB.</text>
</comment>
<dbReference type="PRINTS" id="PR00146">
    <property type="entry name" value="DHPICSNTHASE"/>
</dbReference>
<dbReference type="PANTHER" id="PTHR12128:SF66">
    <property type="entry name" value="4-HYDROXY-2-OXOGLUTARATE ALDOLASE, MITOCHONDRIAL"/>
    <property type="match status" value="1"/>
</dbReference>
<dbReference type="SUPFAM" id="SSF51569">
    <property type="entry name" value="Aldolase"/>
    <property type="match status" value="1"/>
</dbReference>
<evidence type="ECO:0000256" key="7">
    <source>
        <dbReference type="ARBA" id="ARBA00022915"/>
    </source>
</evidence>
<comment type="subunit">
    <text evidence="12">Homotetramer; dimer of dimers.</text>
</comment>
<evidence type="ECO:0000256" key="8">
    <source>
        <dbReference type="ARBA" id="ARBA00023154"/>
    </source>
</evidence>
<gene>
    <name evidence="12 14" type="primary">dapA</name>
    <name evidence="14" type="ORF">ACFQ2F_09685</name>
</gene>
<dbReference type="InterPro" id="IPR002220">
    <property type="entry name" value="DapA-like"/>
</dbReference>
<evidence type="ECO:0000313" key="14">
    <source>
        <dbReference type="EMBL" id="MFD0987365.1"/>
    </source>
</evidence>
<feature type="site" description="Part of a proton relay during catalysis" evidence="12">
    <location>
        <position position="47"/>
    </location>
</feature>
<dbReference type="PROSITE" id="PS00666">
    <property type="entry name" value="DHDPS_2"/>
    <property type="match status" value="1"/>
</dbReference>
<feature type="binding site" evidence="12">
    <location>
        <position position="206"/>
    </location>
    <ligand>
        <name>pyruvate</name>
        <dbReference type="ChEBI" id="CHEBI:15361"/>
    </ligand>
</feature>
<evidence type="ECO:0000256" key="5">
    <source>
        <dbReference type="ARBA" id="ARBA00022490"/>
    </source>
</evidence>
<evidence type="ECO:0000256" key="3">
    <source>
        <dbReference type="ARBA" id="ARBA00007592"/>
    </source>
</evidence>
<dbReference type="CDD" id="cd00950">
    <property type="entry name" value="DHDPS"/>
    <property type="match status" value="1"/>
</dbReference>
<dbReference type="Proteomes" id="UP001597102">
    <property type="component" value="Unassembled WGS sequence"/>
</dbReference>
<comment type="function">
    <text evidence="1 12">Catalyzes the condensation of (S)-aspartate-beta-semialdehyde [(S)-ASA] and pyruvate to 4-hydroxy-tetrahydrodipicolinate (HTPA).</text>
</comment>
<dbReference type="GO" id="GO:0008840">
    <property type="term" value="F:4-hydroxy-tetrahydrodipicolinate synthase activity"/>
    <property type="evidence" value="ECO:0007669"/>
    <property type="project" value="UniProtKB-EC"/>
</dbReference>
<keyword evidence="10 12" id="KW-0704">Schiff base</keyword>
<comment type="pathway">
    <text evidence="2 12">Amino-acid biosynthesis; L-lysine biosynthesis via DAP pathway; (S)-tetrahydrodipicolinate from L-aspartate: step 3/4.</text>
</comment>
<keyword evidence="15" id="KW-1185">Reference proteome</keyword>
<evidence type="ECO:0000256" key="6">
    <source>
        <dbReference type="ARBA" id="ARBA00022605"/>
    </source>
</evidence>
<dbReference type="Pfam" id="PF00701">
    <property type="entry name" value="DHDPS"/>
    <property type="match status" value="1"/>
</dbReference>